<feature type="region of interest" description="Disordered" evidence="1">
    <location>
        <begin position="43"/>
        <end position="85"/>
    </location>
</feature>
<organism evidence="2 3">
    <name type="scientific">Elasticomyces elasticus</name>
    <dbReference type="NCBI Taxonomy" id="574655"/>
    <lineage>
        <taxon>Eukaryota</taxon>
        <taxon>Fungi</taxon>
        <taxon>Dikarya</taxon>
        <taxon>Ascomycota</taxon>
        <taxon>Pezizomycotina</taxon>
        <taxon>Dothideomycetes</taxon>
        <taxon>Dothideomycetidae</taxon>
        <taxon>Mycosphaerellales</taxon>
        <taxon>Teratosphaeriaceae</taxon>
        <taxon>Elasticomyces</taxon>
    </lineage>
</organism>
<evidence type="ECO:0008006" key="4">
    <source>
        <dbReference type="Google" id="ProtNLM"/>
    </source>
</evidence>
<protein>
    <recommendedName>
        <fullName evidence="4">Transcription factor domain-containing protein</fullName>
    </recommendedName>
</protein>
<evidence type="ECO:0000256" key="1">
    <source>
        <dbReference type="SAM" id="MobiDB-lite"/>
    </source>
</evidence>
<comment type="caution">
    <text evidence="2">The sequence shown here is derived from an EMBL/GenBank/DDBJ whole genome shotgun (WGS) entry which is preliminary data.</text>
</comment>
<dbReference type="Proteomes" id="UP001310594">
    <property type="component" value="Unassembled WGS sequence"/>
</dbReference>
<gene>
    <name evidence="2" type="ORF">LTR97_005321</name>
</gene>
<sequence>MDFQSGQHQQPEFEHVFVTFDDPCRLNRQQKQLVNSRAAKMGHLRRHPVQMQETKEPIRKSRDSRTKASKTLQPVSQSTESNGSTNGVYRLAEAVGPVESLPRLSSRARIGRSSRDPFDTSPVQSESWHDWVMDYYMHDHLPLGIALLEQSPEEGRNFINHHMRQSITEPCMYYMLLLNACTVLVAEGRMPLSVAASLRSRVVTTVREAISDTRRAMTTAVILTVASIAIHEHLYGDTYIASNIHARACERMIAMQGGLLALKLPRIEVEILRWSGAMVGANYAGQLAPNPISMWASAETRMRHPGYEATTSIVH</sequence>
<evidence type="ECO:0000313" key="3">
    <source>
        <dbReference type="Proteomes" id="UP001310594"/>
    </source>
</evidence>
<feature type="compositionally biased region" description="Basic and acidic residues" evidence="1">
    <location>
        <begin position="53"/>
        <end position="66"/>
    </location>
</feature>
<evidence type="ECO:0000313" key="2">
    <source>
        <dbReference type="EMBL" id="KAK5700804.1"/>
    </source>
</evidence>
<reference evidence="2" key="1">
    <citation type="submission" date="2023-08" db="EMBL/GenBank/DDBJ databases">
        <title>Black Yeasts Isolated from many extreme environments.</title>
        <authorList>
            <person name="Coleine C."/>
            <person name="Stajich J.E."/>
            <person name="Selbmann L."/>
        </authorList>
    </citation>
    <scope>NUCLEOTIDE SEQUENCE</scope>
    <source>
        <strain evidence="2">CCFEE 5810</strain>
    </source>
</reference>
<dbReference type="AlphaFoldDB" id="A0AAN7VS81"/>
<dbReference type="PANTHER" id="PTHR37540">
    <property type="entry name" value="TRANSCRIPTION FACTOR (ACR-2), PUTATIVE-RELATED-RELATED"/>
    <property type="match status" value="1"/>
</dbReference>
<feature type="compositionally biased region" description="Polar residues" evidence="1">
    <location>
        <begin position="69"/>
        <end position="85"/>
    </location>
</feature>
<dbReference type="EMBL" id="JAVRQU010000007">
    <property type="protein sequence ID" value="KAK5700804.1"/>
    <property type="molecule type" value="Genomic_DNA"/>
</dbReference>
<accession>A0AAN7VS81</accession>
<name>A0AAN7VS81_9PEZI</name>
<proteinExistence type="predicted"/>
<dbReference type="PANTHER" id="PTHR37540:SF5">
    <property type="entry name" value="TRANSCRIPTION FACTOR DOMAIN-CONTAINING PROTEIN"/>
    <property type="match status" value="1"/>
</dbReference>